<evidence type="ECO:0000256" key="1">
    <source>
        <dbReference type="SAM" id="SignalP"/>
    </source>
</evidence>
<proteinExistence type="predicted"/>
<dbReference type="Proteomes" id="UP000749646">
    <property type="component" value="Unassembled WGS sequence"/>
</dbReference>
<evidence type="ECO:0000313" key="2">
    <source>
        <dbReference type="EMBL" id="KAG0006853.1"/>
    </source>
</evidence>
<organism evidence="2 3">
    <name type="scientific">Modicella reniformis</name>
    <dbReference type="NCBI Taxonomy" id="1440133"/>
    <lineage>
        <taxon>Eukaryota</taxon>
        <taxon>Fungi</taxon>
        <taxon>Fungi incertae sedis</taxon>
        <taxon>Mucoromycota</taxon>
        <taxon>Mortierellomycotina</taxon>
        <taxon>Mortierellomycetes</taxon>
        <taxon>Mortierellales</taxon>
        <taxon>Mortierellaceae</taxon>
        <taxon>Modicella</taxon>
    </lineage>
</organism>
<comment type="caution">
    <text evidence="2">The sequence shown here is derived from an EMBL/GenBank/DDBJ whole genome shotgun (WGS) entry which is preliminary data.</text>
</comment>
<protein>
    <submittedName>
        <fullName evidence="2">Uncharacterized protein</fullName>
    </submittedName>
</protein>
<gene>
    <name evidence="2" type="ORF">BGZ65_002888</name>
</gene>
<feature type="signal peptide" evidence="1">
    <location>
        <begin position="1"/>
        <end position="21"/>
    </location>
</feature>
<sequence length="127" mass="13864">MQLELLSVLAFILATASSITAQTALSGSHYANYTTLNLETQQSKSGDRLKPNGLNNRTPPINVGPLQCWHIVRSESVFSILCKGKRWNQFTDCSNGYRYTLGPLSGVIKTTIECPNKTIALRGGAFS</sequence>
<dbReference type="AlphaFoldDB" id="A0A9P6MLT6"/>
<reference evidence="2" key="1">
    <citation type="journal article" date="2020" name="Fungal Divers.">
        <title>Resolving the Mortierellaceae phylogeny through synthesis of multi-gene phylogenetics and phylogenomics.</title>
        <authorList>
            <person name="Vandepol N."/>
            <person name="Liber J."/>
            <person name="Desiro A."/>
            <person name="Na H."/>
            <person name="Kennedy M."/>
            <person name="Barry K."/>
            <person name="Grigoriev I.V."/>
            <person name="Miller A.N."/>
            <person name="O'Donnell K."/>
            <person name="Stajich J.E."/>
            <person name="Bonito G."/>
        </authorList>
    </citation>
    <scope>NUCLEOTIDE SEQUENCE</scope>
    <source>
        <strain evidence="2">MES-2147</strain>
    </source>
</reference>
<accession>A0A9P6MLT6</accession>
<keyword evidence="1" id="KW-0732">Signal</keyword>
<name>A0A9P6MLT6_9FUNG</name>
<evidence type="ECO:0000313" key="3">
    <source>
        <dbReference type="Proteomes" id="UP000749646"/>
    </source>
</evidence>
<dbReference type="EMBL" id="JAAAHW010000047">
    <property type="protein sequence ID" value="KAG0006853.1"/>
    <property type="molecule type" value="Genomic_DNA"/>
</dbReference>
<keyword evidence="3" id="KW-1185">Reference proteome</keyword>
<dbReference type="OrthoDB" id="2413612at2759"/>
<feature type="chain" id="PRO_5040142980" evidence="1">
    <location>
        <begin position="22"/>
        <end position="127"/>
    </location>
</feature>